<dbReference type="eggNOG" id="COG1309">
    <property type="taxonomic scope" value="Bacteria"/>
</dbReference>
<dbReference type="InterPro" id="IPR050109">
    <property type="entry name" value="HTH-type_TetR-like_transc_reg"/>
</dbReference>
<organism evidence="7 8">
    <name type="scientific">Gordonia sputi NBRC 100414</name>
    <dbReference type="NCBI Taxonomy" id="1089453"/>
    <lineage>
        <taxon>Bacteria</taxon>
        <taxon>Bacillati</taxon>
        <taxon>Actinomycetota</taxon>
        <taxon>Actinomycetes</taxon>
        <taxon>Mycobacteriales</taxon>
        <taxon>Gordoniaceae</taxon>
        <taxon>Gordonia</taxon>
    </lineage>
</organism>
<evidence type="ECO:0000256" key="3">
    <source>
        <dbReference type="ARBA" id="ARBA00023163"/>
    </source>
</evidence>
<dbReference type="InterPro" id="IPR009057">
    <property type="entry name" value="Homeodomain-like_sf"/>
</dbReference>
<feature type="compositionally biased region" description="Basic residues" evidence="5">
    <location>
        <begin position="126"/>
        <end position="137"/>
    </location>
</feature>
<dbReference type="InterPro" id="IPR001647">
    <property type="entry name" value="HTH_TetR"/>
</dbReference>
<feature type="domain" description="HTH tetR-type" evidence="6">
    <location>
        <begin position="8"/>
        <end position="68"/>
    </location>
</feature>
<dbReference type="EMBL" id="BAFC01000150">
    <property type="protein sequence ID" value="GAB41719.1"/>
    <property type="molecule type" value="Genomic_DNA"/>
</dbReference>
<evidence type="ECO:0000313" key="8">
    <source>
        <dbReference type="Proteomes" id="UP000005845"/>
    </source>
</evidence>
<name>H5U7L1_9ACTN</name>
<dbReference type="AlphaFoldDB" id="H5U7L1"/>
<sequence length="157" mass="17922">MADERAPKLTTAVIVDTAIDVADRDGLPALSMRRIADELGVGAMSLYRHIADKDALLEAMAEEIGRRFPYPVDDPGPWSWRERVAIAVDVDWQLYRRHPWVVAGLLGAALQLRCRRTRGARLARGGFHRPRRRHHHGYRDGTRGVELRQRRRARTGQ</sequence>
<dbReference type="PANTHER" id="PTHR30055">
    <property type="entry name" value="HTH-TYPE TRANSCRIPTIONAL REGULATOR RUTR"/>
    <property type="match status" value="1"/>
</dbReference>
<keyword evidence="1" id="KW-0805">Transcription regulation</keyword>
<evidence type="ECO:0000313" key="7">
    <source>
        <dbReference type="EMBL" id="GAB41719.1"/>
    </source>
</evidence>
<feature type="DNA-binding region" description="H-T-H motif" evidence="4">
    <location>
        <begin position="31"/>
        <end position="50"/>
    </location>
</feature>
<comment type="caution">
    <text evidence="7">The sequence shown here is derived from an EMBL/GenBank/DDBJ whole genome shotgun (WGS) entry which is preliminary data.</text>
</comment>
<evidence type="ECO:0000259" key="6">
    <source>
        <dbReference type="PROSITE" id="PS50977"/>
    </source>
</evidence>
<feature type="compositionally biased region" description="Basic and acidic residues" evidence="5">
    <location>
        <begin position="138"/>
        <end position="148"/>
    </location>
</feature>
<dbReference type="PANTHER" id="PTHR30055:SF151">
    <property type="entry name" value="TRANSCRIPTIONAL REGULATORY PROTEIN"/>
    <property type="match status" value="1"/>
</dbReference>
<dbReference type="Pfam" id="PF00440">
    <property type="entry name" value="TetR_N"/>
    <property type="match status" value="1"/>
</dbReference>
<keyword evidence="8" id="KW-1185">Reference proteome</keyword>
<dbReference type="GO" id="GO:0003700">
    <property type="term" value="F:DNA-binding transcription factor activity"/>
    <property type="evidence" value="ECO:0007669"/>
    <property type="project" value="TreeGrafter"/>
</dbReference>
<dbReference type="GO" id="GO:0000976">
    <property type="term" value="F:transcription cis-regulatory region binding"/>
    <property type="evidence" value="ECO:0007669"/>
    <property type="project" value="TreeGrafter"/>
</dbReference>
<evidence type="ECO:0000256" key="5">
    <source>
        <dbReference type="SAM" id="MobiDB-lite"/>
    </source>
</evidence>
<evidence type="ECO:0000256" key="2">
    <source>
        <dbReference type="ARBA" id="ARBA00023125"/>
    </source>
</evidence>
<keyword evidence="2 4" id="KW-0238">DNA-binding</keyword>
<reference evidence="7 8" key="1">
    <citation type="submission" date="2012-02" db="EMBL/GenBank/DDBJ databases">
        <title>Whole genome shotgun sequence of Gordonia sputi NBRC 100414.</title>
        <authorList>
            <person name="Yoshida I."/>
            <person name="Hosoyama A."/>
            <person name="Tsuchikane K."/>
            <person name="Katsumata H."/>
            <person name="Yamazaki S."/>
            <person name="Fujita N."/>
        </authorList>
    </citation>
    <scope>NUCLEOTIDE SEQUENCE [LARGE SCALE GENOMIC DNA]</scope>
    <source>
        <strain evidence="7 8">NBRC 100414</strain>
    </source>
</reference>
<evidence type="ECO:0000256" key="4">
    <source>
        <dbReference type="PROSITE-ProRule" id="PRU00335"/>
    </source>
</evidence>
<dbReference type="PROSITE" id="PS50977">
    <property type="entry name" value="HTH_TETR_2"/>
    <property type="match status" value="1"/>
</dbReference>
<evidence type="ECO:0000256" key="1">
    <source>
        <dbReference type="ARBA" id="ARBA00023015"/>
    </source>
</evidence>
<dbReference type="Proteomes" id="UP000005845">
    <property type="component" value="Unassembled WGS sequence"/>
</dbReference>
<accession>H5U7L1</accession>
<dbReference type="SUPFAM" id="SSF46689">
    <property type="entry name" value="Homeodomain-like"/>
    <property type="match status" value="1"/>
</dbReference>
<feature type="region of interest" description="Disordered" evidence="5">
    <location>
        <begin position="126"/>
        <end position="157"/>
    </location>
</feature>
<keyword evidence="3" id="KW-0804">Transcription</keyword>
<gene>
    <name evidence="7" type="ORF">GOSPT_152_00180</name>
</gene>
<protein>
    <submittedName>
        <fullName evidence="7">Putative TetR family transcriptional regulator</fullName>
    </submittedName>
</protein>
<dbReference type="Gene3D" id="1.10.357.10">
    <property type="entry name" value="Tetracycline Repressor, domain 2"/>
    <property type="match status" value="1"/>
</dbReference>
<proteinExistence type="predicted"/>